<dbReference type="NCBIfam" id="TIGR00548">
    <property type="entry name" value="lolB"/>
    <property type="match status" value="1"/>
</dbReference>
<comment type="similarity">
    <text evidence="2 13">Belongs to the LolB family.</text>
</comment>
<keyword evidence="6 14" id="KW-0732">Signal</keyword>
<dbReference type="Pfam" id="PF03550">
    <property type="entry name" value="LolB"/>
    <property type="match status" value="1"/>
</dbReference>
<dbReference type="Gene3D" id="2.50.20.10">
    <property type="entry name" value="Lipoprotein localisation LolA/LolB/LppX"/>
    <property type="match status" value="1"/>
</dbReference>
<evidence type="ECO:0000256" key="11">
    <source>
        <dbReference type="ARBA" id="ARBA00023237"/>
    </source>
</evidence>
<dbReference type="SUPFAM" id="SSF89392">
    <property type="entry name" value="Prokaryotic lipoproteins and lipoprotein localization factors"/>
    <property type="match status" value="1"/>
</dbReference>
<evidence type="ECO:0000256" key="8">
    <source>
        <dbReference type="ARBA" id="ARBA00023136"/>
    </source>
</evidence>
<evidence type="ECO:0000313" key="15">
    <source>
        <dbReference type="EMBL" id="OZI17163.1"/>
    </source>
</evidence>
<evidence type="ECO:0000256" key="9">
    <source>
        <dbReference type="ARBA" id="ARBA00023139"/>
    </source>
</evidence>
<evidence type="ECO:0000256" key="6">
    <source>
        <dbReference type="ARBA" id="ARBA00022729"/>
    </source>
</evidence>
<dbReference type="HAMAP" id="MF_00233">
    <property type="entry name" value="LolB"/>
    <property type="match status" value="1"/>
</dbReference>
<evidence type="ECO:0000256" key="7">
    <source>
        <dbReference type="ARBA" id="ARBA00022927"/>
    </source>
</evidence>
<dbReference type="OrthoDB" id="5296388at2"/>
<dbReference type="InterPro" id="IPR004565">
    <property type="entry name" value="OM_lipoprot_LolB"/>
</dbReference>
<dbReference type="Proteomes" id="UP000216947">
    <property type="component" value="Unassembled WGS sequence"/>
</dbReference>
<sequence>MAVAHHAKHAGGWLRGWLAAGLCAMLAACASVPDGPAATRADAFTRGGRFAITVTEATGQQQAVQGGFTWRDDGQRYQLDLTNPLGSTEARVEGLPGHATLTKADGTVLRADTPDALAEEALGGPVPVSGLRHWLRGQVADNAQVAALERDAQGRPASFEQDGWHARLSRYDAQGPGLLVLQRAEPGRRIVVRLAISQP</sequence>
<feature type="chain" id="PRO_5013034620" description="Outer-membrane lipoprotein LolB" evidence="14">
    <location>
        <begin position="31"/>
        <end position="199"/>
    </location>
</feature>
<dbReference type="GO" id="GO:0015031">
    <property type="term" value="P:protein transport"/>
    <property type="evidence" value="ECO:0007669"/>
    <property type="project" value="UniProtKB-KW"/>
</dbReference>
<evidence type="ECO:0000256" key="5">
    <source>
        <dbReference type="ARBA" id="ARBA00022448"/>
    </source>
</evidence>
<keyword evidence="9" id="KW-0564">Palmitate</keyword>
<protein>
    <recommendedName>
        <fullName evidence="4 13">Outer-membrane lipoprotein LolB</fullName>
    </recommendedName>
</protein>
<dbReference type="GO" id="GO:0009279">
    <property type="term" value="C:cell outer membrane"/>
    <property type="evidence" value="ECO:0007669"/>
    <property type="project" value="UniProtKB-SubCell"/>
</dbReference>
<dbReference type="GO" id="GO:0044874">
    <property type="term" value="P:lipoprotein localization to outer membrane"/>
    <property type="evidence" value="ECO:0007669"/>
    <property type="project" value="UniProtKB-UniRule"/>
</dbReference>
<keyword evidence="8 13" id="KW-0472">Membrane</keyword>
<reference evidence="16" key="1">
    <citation type="submission" date="2017-05" db="EMBL/GenBank/DDBJ databases">
        <title>Complete and WGS of Bordetella genogroups.</title>
        <authorList>
            <person name="Spilker T."/>
            <person name="Lipuma J."/>
        </authorList>
    </citation>
    <scope>NUCLEOTIDE SEQUENCE [LARGE SCALE GENOMIC DNA]</scope>
    <source>
        <strain evidence="16">AU18089</strain>
    </source>
</reference>
<proteinExistence type="inferred from homology"/>
<evidence type="ECO:0000256" key="14">
    <source>
        <dbReference type="SAM" id="SignalP"/>
    </source>
</evidence>
<dbReference type="AlphaFoldDB" id="A0A261QYK6"/>
<accession>A0A261QYK6</accession>
<dbReference type="EMBL" id="NEVK01000007">
    <property type="protein sequence ID" value="OZI17163.1"/>
    <property type="molecule type" value="Genomic_DNA"/>
</dbReference>
<evidence type="ECO:0000256" key="3">
    <source>
        <dbReference type="ARBA" id="ARBA00011245"/>
    </source>
</evidence>
<evidence type="ECO:0000313" key="16">
    <source>
        <dbReference type="Proteomes" id="UP000216947"/>
    </source>
</evidence>
<name>A0A261QYK6_9BORD</name>
<keyword evidence="11 13" id="KW-0998">Cell outer membrane</keyword>
<keyword evidence="16" id="KW-1185">Reference proteome</keyword>
<evidence type="ECO:0000256" key="13">
    <source>
        <dbReference type="HAMAP-Rule" id="MF_00233"/>
    </source>
</evidence>
<comment type="function">
    <text evidence="13">Plays a critical role in the incorporation of lipoproteins in the outer membrane after they are released by the LolA protein.</text>
</comment>
<feature type="signal peptide" evidence="14">
    <location>
        <begin position="1"/>
        <end position="30"/>
    </location>
</feature>
<evidence type="ECO:0000256" key="12">
    <source>
        <dbReference type="ARBA" id="ARBA00023288"/>
    </source>
</evidence>
<keyword evidence="10 13" id="KW-0143">Chaperone</keyword>
<evidence type="ECO:0000256" key="1">
    <source>
        <dbReference type="ARBA" id="ARBA00004459"/>
    </source>
</evidence>
<comment type="subcellular location">
    <subcellularLocation>
        <location evidence="1">Cell outer membrane</location>
        <topology evidence="1">Lipid-anchor</topology>
    </subcellularLocation>
</comment>
<keyword evidence="12 15" id="KW-0449">Lipoprotein</keyword>
<evidence type="ECO:0000256" key="4">
    <source>
        <dbReference type="ARBA" id="ARBA00016202"/>
    </source>
</evidence>
<organism evidence="15 16">
    <name type="scientific">Bordetella genomosp. 7</name>
    <dbReference type="NCBI Taxonomy" id="1416805"/>
    <lineage>
        <taxon>Bacteria</taxon>
        <taxon>Pseudomonadati</taxon>
        <taxon>Pseudomonadota</taxon>
        <taxon>Betaproteobacteria</taxon>
        <taxon>Burkholderiales</taxon>
        <taxon>Alcaligenaceae</taxon>
        <taxon>Bordetella</taxon>
    </lineage>
</organism>
<dbReference type="CDD" id="cd16326">
    <property type="entry name" value="LolB"/>
    <property type="match status" value="1"/>
</dbReference>
<evidence type="ECO:0000256" key="2">
    <source>
        <dbReference type="ARBA" id="ARBA00009696"/>
    </source>
</evidence>
<comment type="subunit">
    <text evidence="3 13">Monomer.</text>
</comment>
<keyword evidence="7 13" id="KW-0653">Protein transport</keyword>
<gene>
    <name evidence="13" type="primary">lolB</name>
    <name evidence="15" type="ORF">CAL19_15070</name>
</gene>
<evidence type="ECO:0000256" key="10">
    <source>
        <dbReference type="ARBA" id="ARBA00023186"/>
    </source>
</evidence>
<keyword evidence="5 13" id="KW-0813">Transport</keyword>
<comment type="caution">
    <text evidence="15">The sequence shown here is derived from an EMBL/GenBank/DDBJ whole genome shotgun (WGS) entry which is preliminary data.</text>
</comment>
<dbReference type="InterPro" id="IPR029046">
    <property type="entry name" value="LolA/LolB/LppX"/>
</dbReference>